<proteinExistence type="predicted"/>
<dbReference type="PANTHER" id="PTHR15672">
    <property type="entry name" value="CAMP-REGULATED PHOSPHOPROTEIN 21 RELATED R3H DOMAIN CONTAINING PROTEIN"/>
    <property type="match status" value="1"/>
</dbReference>
<sequence>MVTALFHKPHDRQFIIDLENSIVSFIESNAESYELRPMNSYYRLLSHQIADYHNLKHTLARAPSNYVIIFKGAGFQRLSGKPLLQELEPVSSTFESLQHSQEAKSSKKYKILKRIEGQDGSTSPSLADSEISSTGPSSDFDGSKADLELQRIERERQYEQKKQEIFDTPHREEVSPDKDEEGSSPQPSQFETSRYRFHNIDSPPPPQPRYNNRRKKANHYNGNKDRRNINDSKFSHKEYRGAPGVPYNMGYMMYPTATMGSGQGHHPLLPMLYPAPFPMDGNNGYVPPFMYQPVTNGMVGPKGPMPASYMAFPPPFHYSQHAPNYQTMPPEVQNRKYSQVSSEEPGSSSTSSSNPDIQSRTGKQKADHNSIRAENGVIDSAIDEAANGIGNLSV</sequence>
<dbReference type="KEGG" id="tgb:HG536_0B04810"/>
<evidence type="ECO:0000313" key="5">
    <source>
        <dbReference type="Proteomes" id="UP000515788"/>
    </source>
</evidence>
<dbReference type="PANTHER" id="PTHR15672:SF8">
    <property type="entry name" value="PROTEIN ENCORE"/>
    <property type="match status" value="1"/>
</dbReference>
<keyword evidence="1" id="KW-0597">Phosphoprotein</keyword>
<protein>
    <recommendedName>
        <fullName evidence="3">R3H domain-containing protein</fullName>
    </recommendedName>
</protein>
<feature type="compositionally biased region" description="Polar residues" evidence="2">
    <location>
        <begin position="119"/>
        <end position="137"/>
    </location>
</feature>
<evidence type="ECO:0000256" key="1">
    <source>
        <dbReference type="ARBA" id="ARBA00022553"/>
    </source>
</evidence>
<feature type="compositionally biased region" description="Low complexity" evidence="2">
    <location>
        <begin position="338"/>
        <end position="353"/>
    </location>
</feature>
<dbReference type="AlphaFoldDB" id="A0A7G3ZDN1"/>
<feature type="region of interest" description="Disordered" evidence="2">
    <location>
        <begin position="115"/>
        <end position="144"/>
    </location>
</feature>
<dbReference type="InterPro" id="IPR051937">
    <property type="entry name" value="R3H_domain_containing"/>
</dbReference>
<reference evidence="4 5" key="1">
    <citation type="submission" date="2020-06" db="EMBL/GenBank/DDBJ databases">
        <title>The yeast mating-type switching endonuclease HO is a domesticated member of an unorthodox homing genetic element family.</title>
        <authorList>
            <person name="Coughlan A.Y."/>
            <person name="Lombardi L."/>
            <person name="Braun-Galleani S."/>
            <person name="Martos A.R."/>
            <person name="Galeote V."/>
            <person name="Bigey F."/>
            <person name="Dequin S."/>
            <person name="Byrne K.P."/>
            <person name="Wolfe K.H."/>
        </authorList>
    </citation>
    <scope>NUCLEOTIDE SEQUENCE [LARGE SCALE GENOMIC DNA]</scope>
    <source>
        <strain evidence="4 5">CBS764</strain>
    </source>
</reference>
<dbReference type="RefSeq" id="XP_037138292.1">
    <property type="nucleotide sequence ID" value="XM_037282397.1"/>
</dbReference>
<dbReference type="EMBL" id="CP059247">
    <property type="protein sequence ID" value="QLL31617.1"/>
    <property type="molecule type" value="Genomic_DNA"/>
</dbReference>
<evidence type="ECO:0000259" key="3">
    <source>
        <dbReference type="PROSITE" id="PS51061"/>
    </source>
</evidence>
<dbReference type="Proteomes" id="UP000515788">
    <property type="component" value="Chromosome 2"/>
</dbReference>
<keyword evidence="5" id="KW-1185">Reference proteome</keyword>
<evidence type="ECO:0000313" key="4">
    <source>
        <dbReference type="EMBL" id="QLL31617.1"/>
    </source>
</evidence>
<dbReference type="GO" id="GO:0006012">
    <property type="term" value="P:galactose metabolic process"/>
    <property type="evidence" value="ECO:0007669"/>
    <property type="project" value="TreeGrafter"/>
</dbReference>
<dbReference type="GeneID" id="59324736"/>
<dbReference type="CDD" id="cd02642">
    <property type="entry name" value="R3H_encore_like"/>
    <property type="match status" value="1"/>
</dbReference>
<feature type="region of interest" description="Disordered" evidence="2">
    <location>
        <begin position="158"/>
        <end position="237"/>
    </location>
</feature>
<feature type="region of interest" description="Disordered" evidence="2">
    <location>
        <begin position="321"/>
        <end position="394"/>
    </location>
</feature>
<gene>
    <name evidence="4" type="ORF">HG536_0B04810</name>
</gene>
<feature type="compositionally biased region" description="Basic and acidic residues" evidence="2">
    <location>
        <begin position="222"/>
        <end position="237"/>
    </location>
</feature>
<name>A0A7G3ZDN1_9SACH</name>
<dbReference type="PROSITE" id="PS51061">
    <property type="entry name" value="R3H"/>
    <property type="match status" value="1"/>
</dbReference>
<dbReference type="SMART" id="SM00393">
    <property type="entry name" value="R3H"/>
    <property type="match status" value="1"/>
</dbReference>
<dbReference type="SUPFAM" id="SSF82708">
    <property type="entry name" value="R3H domain"/>
    <property type="match status" value="1"/>
</dbReference>
<accession>A0A7G3ZDN1</accession>
<dbReference type="OrthoDB" id="278430at2759"/>
<feature type="domain" description="R3H" evidence="3">
    <location>
        <begin position="12"/>
        <end position="74"/>
    </location>
</feature>
<dbReference type="Pfam" id="PF01424">
    <property type="entry name" value="R3H"/>
    <property type="match status" value="1"/>
</dbReference>
<evidence type="ECO:0000256" key="2">
    <source>
        <dbReference type="SAM" id="MobiDB-lite"/>
    </source>
</evidence>
<feature type="compositionally biased region" description="Polar residues" evidence="2">
    <location>
        <begin position="183"/>
        <end position="192"/>
    </location>
</feature>
<dbReference type="InterPro" id="IPR036867">
    <property type="entry name" value="R3H_dom_sf"/>
</dbReference>
<dbReference type="InterPro" id="IPR001374">
    <property type="entry name" value="R3H_dom"/>
</dbReference>
<dbReference type="GO" id="GO:0003676">
    <property type="term" value="F:nucleic acid binding"/>
    <property type="evidence" value="ECO:0007669"/>
    <property type="project" value="UniProtKB-UniRule"/>
</dbReference>
<feature type="compositionally biased region" description="Basic and acidic residues" evidence="2">
    <location>
        <begin position="158"/>
        <end position="177"/>
    </location>
</feature>
<organism evidence="4 5">
    <name type="scientific">Torulaspora globosa</name>
    <dbReference type="NCBI Taxonomy" id="48254"/>
    <lineage>
        <taxon>Eukaryota</taxon>
        <taxon>Fungi</taxon>
        <taxon>Dikarya</taxon>
        <taxon>Ascomycota</taxon>
        <taxon>Saccharomycotina</taxon>
        <taxon>Saccharomycetes</taxon>
        <taxon>Saccharomycetales</taxon>
        <taxon>Saccharomycetaceae</taxon>
        <taxon>Torulaspora</taxon>
    </lineage>
</organism>
<dbReference type="Gene3D" id="3.30.1370.50">
    <property type="entry name" value="R3H-like domain"/>
    <property type="match status" value="1"/>
</dbReference>